<dbReference type="RefSeq" id="WP_068901212.1">
    <property type="nucleotide sequence ID" value="NZ_JBHUIF010000004.1"/>
</dbReference>
<dbReference type="InterPro" id="IPR000192">
    <property type="entry name" value="Aminotrans_V_dom"/>
</dbReference>
<evidence type="ECO:0000259" key="2">
    <source>
        <dbReference type="Pfam" id="PF00266"/>
    </source>
</evidence>
<evidence type="ECO:0000256" key="1">
    <source>
        <dbReference type="ARBA" id="ARBA00022898"/>
    </source>
</evidence>
<evidence type="ECO:0000313" key="4">
    <source>
        <dbReference type="Proteomes" id="UP000094936"/>
    </source>
</evidence>
<dbReference type="PANTHER" id="PTHR43586">
    <property type="entry name" value="CYSTEINE DESULFURASE"/>
    <property type="match status" value="1"/>
</dbReference>
<sequence>MSSSSLQIKCNINTIRANFPALQQTINGFSPAYFDGPGGTQLPKTVQAAFADYLASGNSNLGGQFSVSRNTVELVNTAREHAAAMFNASTRDEMVFGANMTSMTLHFSRSIAREWQAGDEIILSDADHGANRSCWAMAAEEKGVKVHYLPVTGKTCELDINELDKLLNDKTRLVAVTAASNLSGTTVDIHTVVKKAKAAGALAFIDAVHLLPHQLVDVQTLGADFVAASAYKFFGPHLGIMWGRSELLNSLTPYKVEPAPGYAPNCWETGTLNFEAISAFVQAVRYLASLGTGDDLREQLVSAYGQIHSYEHELSQYFLTKLKTCPGIQLVGRPEATGRTATFALRFNELTPSEVAAHLGEQEIYVWTGHLYADRLTDALGITDKGGILRVGLMHYNTVEEIDRLFVALDNLGVCQ</sequence>
<keyword evidence="4" id="KW-1185">Reference proteome</keyword>
<dbReference type="STRING" id="1080227.A8L45_08505"/>
<dbReference type="SUPFAM" id="SSF53383">
    <property type="entry name" value="PLP-dependent transferases"/>
    <property type="match status" value="1"/>
</dbReference>
<dbReference type="EMBL" id="LYBM01000012">
    <property type="protein sequence ID" value="ODA33858.1"/>
    <property type="molecule type" value="Genomic_DNA"/>
</dbReference>
<feature type="domain" description="Aminotransferase class V" evidence="2">
    <location>
        <begin position="33"/>
        <end position="405"/>
    </location>
</feature>
<keyword evidence="1" id="KW-0663">Pyridoxal phosphate</keyword>
<dbReference type="InterPro" id="IPR015422">
    <property type="entry name" value="PyrdxlP-dep_Trfase_small"/>
</dbReference>
<accession>A0A1C3EKU0</accession>
<name>A0A1C3EKU0_9GAMM</name>
<dbReference type="Gene3D" id="3.90.1150.10">
    <property type="entry name" value="Aspartate Aminotransferase, domain 1"/>
    <property type="match status" value="1"/>
</dbReference>
<reference evidence="3 4" key="1">
    <citation type="submission" date="2016-05" db="EMBL/GenBank/DDBJ databases">
        <title>Genomic Taxonomy of the Vibrionaceae.</title>
        <authorList>
            <person name="Gomez-Gil B."/>
            <person name="Enciso-Ibarra J."/>
        </authorList>
    </citation>
    <scope>NUCLEOTIDE SEQUENCE [LARGE SCALE GENOMIC DNA]</scope>
    <source>
        <strain evidence="3 4">CAIM 1920</strain>
    </source>
</reference>
<comment type="caution">
    <text evidence="3">The sequence shown here is derived from an EMBL/GenBank/DDBJ whole genome shotgun (WGS) entry which is preliminary data.</text>
</comment>
<dbReference type="OrthoDB" id="7592443at2"/>
<dbReference type="InterPro" id="IPR011340">
    <property type="entry name" value="Cys_dSase-rel"/>
</dbReference>
<dbReference type="NCBIfam" id="TIGR01976">
    <property type="entry name" value="am_tr_V_VC1184"/>
    <property type="match status" value="1"/>
</dbReference>
<dbReference type="Pfam" id="PF00266">
    <property type="entry name" value="Aminotran_5"/>
    <property type="match status" value="1"/>
</dbReference>
<dbReference type="AlphaFoldDB" id="A0A1C3EKU0"/>
<dbReference type="Proteomes" id="UP000094936">
    <property type="component" value="Unassembled WGS sequence"/>
</dbReference>
<dbReference type="InterPro" id="IPR015424">
    <property type="entry name" value="PyrdxlP-dep_Trfase"/>
</dbReference>
<evidence type="ECO:0000313" key="3">
    <source>
        <dbReference type="EMBL" id="ODA33858.1"/>
    </source>
</evidence>
<dbReference type="Gene3D" id="3.40.640.10">
    <property type="entry name" value="Type I PLP-dependent aspartate aminotransferase-like (Major domain)"/>
    <property type="match status" value="1"/>
</dbReference>
<organism evidence="3 4">
    <name type="scientific">Veronia pacifica</name>
    <dbReference type="NCBI Taxonomy" id="1080227"/>
    <lineage>
        <taxon>Bacteria</taxon>
        <taxon>Pseudomonadati</taxon>
        <taxon>Pseudomonadota</taxon>
        <taxon>Gammaproteobacteria</taxon>
        <taxon>Vibrionales</taxon>
        <taxon>Vibrionaceae</taxon>
        <taxon>Veronia</taxon>
    </lineage>
</organism>
<dbReference type="PANTHER" id="PTHR43586:SF21">
    <property type="entry name" value="PYRIDOXAL PHOSPHATE (PLP)-DEPENDENT ASPARTATE AMINOTRANSFERASE SUPERFAMILY"/>
    <property type="match status" value="1"/>
</dbReference>
<dbReference type="InterPro" id="IPR015421">
    <property type="entry name" value="PyrdxlP-dep_Trfase_major"/>
</dbReference>
<protein>
    <submittedName>
        <fullName evidence="3">Cysteine desulfurase-like protein</fullName>
    </submittedName>
</protein>
<proteinExistence type="predicted"/>
<gene>
    <name evidence="3" type="ORF">A8L45_08505</name>
</gene>